<feature type="binding site" evidence="8">
    <location>
        <position position="130"/>
    </location>
    <ligand>
        <name>NAD(+)</name>
        <dbReference type="ChEBI" id="CHEBI:57540"/>
    </ligand>
</feature>
<feature type="active site" description="Proton acceptor" evidence="8">
    <location>
        <position position="327"/>
    </location>
</feature>
<evidence type="ECO:0000256" key="8">
    <source>
        <dbReference type="HAMAP-Rule" id="MF_01024"/>
    </source>
</evidence>
<name>A0ABY7BDK5_9FIRM</name>
<dbReference type="EC" id="1.1.1.23" evidence="3 8"/>
<evidence type="ECO:0000256" key="3">
    <source>
        <dbReference type="ARBA" id="ARBA00012965"/>
    </source>
</evidence>
<dbReference type="GO" id="GO:0004399">
    <property type="term" value="F:histidinol dehydrogenase activity"/>
    <property type="evidence" value="ECO:0007669"/>
    <property type="project" value="UniProtKB-EC"/>
</dbReference>
<keyword evidence="6 8" id="KW-0560">Oxidoreductase</keyword>
<keyword evidence="8" id="KW-0520">NAD</keyword>
<dbReference type="InterPro" id="IPR022695">
    <property type="entry name" value="Histidinol_DH_monofunct"/>
</dbReference>
<dbReference type="HAMAP" id="MF_01024">
    <property type="entry name" value="HisD"/>
    <property type="match status" value="1"/>
</dbReference>
<dbReference type="InterPro" id="IPR012131">
    <property type="entry name" value="Hstdl_DH"/>
</dbReference>
<dbReference type="PIRSF" id="PIRSF000099">
    <property type="entry name" value="Histidinol_dh"/>
    <property type="match status" value="1"/>
</dbReference>
<feature type="binding site" evidence="8">
    <location>
        <position position="192"/>
    </location>
    <ligand>
        <name>NAD(+)</name>
        <dbReference type="ChEBI" id="CHEBI:57540"/>
    </ligand>
</feature>
<evidence type="ECO:0000256" key="7">
    <source>
        <dbReference type="ARBA" id="ARBA00049489"/>
    </source>
</evidence>
<keyword evidence="12" id="KW-1185">Reference proteome</keyword>
<feature type="binding site" evidence="8">
    <location>
        <position position="420"/>
    </location>
    <ligand>
        <name>Zn(2+)</name>
        <dbReference type="ChEBI" id="CHEBI:29105"/>
    </ligand>
</feature>
<evidence type="ECO:0000256" key="1">
    <source>
        <dbReference type="ARBA" id="ARBA00003850"/>
    </source>
</evidence>
<evidence type="ECO:0000256" key="2">
    <source>
        <dbReference type="ARBA" id="ARBA00010178"/>
    </source>
</evidence>
<feature type="binding site" evidence="8">
    <location>
        <position position="263"/>
    </location>
    <ligand>
        <name>Zn(2+)</name>
        <dbReference type="ChEBI" id="CHEBI:29105"/>
    </ligand>
</feature>
<keyword evidence="5 8" id="KW-0862">Zinc</keyword>
<dbReference type="CDD" id="cd06572">
    <property type="entry name" value="Histidinol_dh"/>
    <property type="match status" value="1"/>
</dbReference>
<evidence type="ECO:0000256" key="6">
    <source>
        <dbReference type="ARBA" id="ARBA00023002"/>
    </source>
</evidence>
<feature type="binding site" evidence="8">
    <location>
        <position position="263"/>
    </location>
    <ligand>
        <name>substrate</name>
    </ligand>
</feature>
<dbReference type="Gene3D" id="3.40.50.1980">
    <property type="entry name" value="Nitrogenase molybdenum iron protein domain"/>
    <property type="match status" value="2"/>
</dbReference>
<feature type="active site" description="Proton acceptor" evidence="8">
    <location>
        <position position="328"/>
    </location>
</feature>
<dbReference type="SUPFAM" id="SSF53720">
    <property type="entry name" value="ALDH-like"/>
    <property type="match status" value="1"/>
</dbReference>
<feature type="binding site" evidence="8">
    <location>
        <position position="415"/>
    </location>
    <ligand>
        <name>substrate</name>
    </ligand>
</feature>
<evidence type="ECO:0000313" key="11">
    <source>
        <dbReference type="EMBL" id="WAM30493.1"/>
    </source>
</evidence>
<comment type="cofactor">
    <cofactor evidence="8">
        <name>Zn(2+)</name>
        <dbReference type="ChEBI" id="CHEBI:29105"/>
    </cofactor>
    <text evidence="8">Binds 1 zinc ion per subunit.</text>
</comment>
<sequence>MRIIENKKELERYLETISFIGYGVVEEIEKKVKKIIADVSSRKDEAVLEYTRLFDCKEMEPVDLLVKEDEIEEAYFECQEEEPKFIEALKIAYENIYQYHLKQKEETWLYTKEDSVLGQIIRPLERVGIYVPGGNGSYPSTVLMNSIPAKVAGVKEIIMVTPPDKEKKVNKYTLAAAKICGINKIFKVGGAQAIAALAIGTELIPKVDKIVGPGNIYVAIAKKLLFGVVDIDSIAGPSEVLIIADSSANPKYVAADLLSQAEHDTMARCILITTSKELAFEVVENINGMLKANPNPIASQSIEKNGAIVIIEDLEEATQIANMICPEHLELCCKEPEDLIFKIKNAGAIFVGEFSPEPIGDYIAGPNHVLPTSGTARFFSPLGVYDFVKRISVIKYSKEQFFKDAPFAIEMAEKERFLFHANSLKVRLEDVQK</sequence>
<keyword evidence="4 8" id="KW-0479">Metal-binding</keyword>
<feature type="binding site" evidence="8">
    <location>
        <position position="260"/>
    </location>
    <ligand>
        <name>Zn(2+)</name>
        <dbReference type="ChEBI" id="CHEBI:29105"/>
    </ligand>
</feature>
<feature type="binding site" evidence="8">
    <location>
        <position position="215"/>
    </location>
    <ligand>
        <name>NAD(+)</name>
        <dbReference type="ChEBI" id="CHEBI:57540"/>
    </ligand>
</feature>
<dbReference type="RefSeq" id="WP_052671461.1">
    <property type="nucleotide sequence ID" value="NZ_CP113864.1"/>
</dbReference>
<evidence type="ECO:0000256" key="4">
    <source>
        <dbReference type="ARBA" id="ARBA00022723"/>
    </source>
</evidence>
<evidence type="ECO:0000256" key="10">
    <source>
        <dbReference type="RuleBase" id="RU004175"/>
    </source>
</evidence>
<accession>A0ABY7BDK5</accession>
<comment type="catalytic activity">
    <reaction evidence="7 8">
        <text>L-histidinol + 2 NAD(+) + H2O = L-histidine + 2 NADH + 3 H(+)</text>
        <dbReference type="Rhea" id="RHEA:20641"/>
        <dbReference type="ChEBI" id="CHEBI:15377"/>
        <dbReference type="ChEBI" id="CHEBI:15378"/>
        <dbReference type="ChEBI" id="CHEBI:57540"/>
        <dbReference type="ChEBI" id="CHEBI:57595"/>
        <dbReference type="ChEBI" id="CHEBI:57699"/>
        <dbReference type="ChEBI" id="CHEBI:57945"/>
        <dbReference type="EC" id="1.1.1.23"/>
    </reaction>
</comment>
<dbReference type="Proteomes" id="UP001164745">
    <property type="component" value="Chromosome"/>
</dbReference>
<dbReference type="Pfam" id="PF00815">
    <property type="entry name" value="Histidinol_dh"/>
    <property type="match status" value="1"/>
</dbReference>
<dbReference type="Gene3D" id="1.20.5.1300">
    <property type="match status" value="1"/>
</dbReference>
<feature type="binding site" evidence="8">
    <location>
        <position position="361"/>
    </location>
    <ligand>
        <name>substrate</name>
    </ligand>
</feature>
<dbReference type="EMBL" id="CP113864">
    <property type="protein sequence ID" value="WAM30493.1"/>
    <property type="molecule type" value="Genomic_DNA"/>
</dbReference>
<evidence type="ECO:0000256" key="5">
    <source>
        <dbReference type="ARBA" id="ARBA00022833"/>
    </source>
</evidence>
<comment type="function">
    <text evidence="1 8">Catalyzes the sequential NAD-dependent oxidations of L-histidinol to L-histidinaldehyde and then to L-histidine.</text>
</comment>
<dbReference type="PRINTS" id="PR00083">
    <property type="entry name" value="HOLDHDRGNASE"/>
</dbReference>
<comment type="pathway">
    <text evidence="8">Amino-acid biosynthesis; L-histidine biosynthesis; L-histidine from 5-phospho-alpha-D-ribose 1-diphosphate: step 9/9.</text>
</comment>
<dbReference type="InterPro" id="IPR001692">
    <property type="entry name" value="Histidinol_DH_CS"/>
</dbReference>
<feature type="binding site" evidence="8">
    <location>
        <position position="361"/>
    </location>
    <ligand>
        <name>Zn(2+)</name>
        <dbReference type="ChEBI" id="CHEBI:29105"/>
    </ligand>
</feature>
<dbReference type="PROSITE" id="PS00611">
    <property type="entry name" value="HISOL_DEHYDROGENASE"/>
    <property type="match status" value="1"/>
</dbReference>
<dbReference type="InterPro" id="IPR016161">
    <property type="entry name" value="Ald_DH/histidinol_DH"/>
</dbReference>
<organism evidence="11 12">
    <name type="scientific">Caldicellulosiruptor naganoensis</name>
    <dbReference type="NCBI Taxonomy" id="29324"/>
    <lineage>
        <taxon>Bacteria</taxon>
        <taxon>Bacillati</taxon>
        <taxon>Bacillota</taxon>
        <taxon>Bacillota incertae sedis</taxon>
        <taxon>Caldicellulosiruptorales</taxon>
        <taxon>Caldicellulosiruptoraceae</taxon>
        <taxon>Caldicellulosiruptor</taxon>
    </lineage>
</organism>
<feature type="binding site" evidence="8">
    <location>
        <position position="238"/>
    </location>
    <ligand>
        <name>substrate</name>
    </ligand>
</feature>
<gene>
    <name evidence="8 11" type="primary">hisD</name>
    <name evidence="11" type="ORF">OTJ99_001238</name>
</gene>
<evidence type="ECO:0000313" key="12">
    <source>
        <dbReference type="Proteomes" id="UP001164745"/>
    </source>
</evidence>
<reference evidence="11" key="1">
    <citation type="submission" date="2022-12" db="EMBL/GenBank/DDBJ databases">
        <authorList>
            <person name="Bing R.G."/>
            <person name="Willard D.J."/>
            <person name="Manesh M.J.H."/>
            <person name="Laemthong T."/>
            <person name="Crosby J.R."/>
            <person name="Kelly R.M."/>
        </authorList>
    </citation>
    <scope>NUCLEOTIDE SEQUENCE</scope>
    <source>
        <strain evidence="11">DSM 8991</strain>
    </source>
</reference>
<evidence type="ECO:0000256" key="9">
    <source>
        <dbReference type="PIRNR" id="PIRNR000099"/>
    </source>
</evidence>
<comment type="similarity">
    <text evidence="2 8 9 10">Belongs to the histidinol dehydrogenase family.</text>
</comment>
<dbReference type="PANTHER" id="PTHR21256">
    <property type="entry name" value="HISTIDINOL DEHYDROGENASE HDH"/>
    <property type="match status" value="1"/>
</dbReference>
<keyword evidence="8" id="KW-0028">Amino-acid biosynthesis</keyword>
<feature type="binding site" evidence="8">
    <location>
        <position position="328"/>
    </location>
    <ligand>
        <name>substrate</name>
    </ligand>
</feature>
<keyword evidence="8" id="KW-0368">Histidine biosynthesis</keyword>
<dbReference type="NCBIfam" id="TIGR00069">
    <property type="entry name" value="hisD"/>
    <property type="match status" value="1"/>
</dbReference>
<proteinExistence type="inferred from homology"/>
<feature type="binding site" evidence="8">
    <location>
        <position position="420"/>
    </location>
    <ligand>
        <name>substrate</name>
    </ligand>
</feature>
<feature type="binding site" evidence="8">
    <location>
        <position position="260"/>
    </location>
    <ligand>
        <name>substrate</name>
    </ligand>
</feature>
<protein>
    <recommendedName>
        <fullName evidence="3 8">Histidinol dehydrogenase</fullName>
        <shortName evidence="8">HDH</shortName>
        <ecNumber evidence="3 8">1.1.1.23</ecNumber>
    </recommendedName>
</protein>
<dbReference type="PANTHER" id="PTHR21256:SF2">
    <property type="entry name" value="HISTIDINE BIOSYNTHESIS TRIFUNCTIONAL PROTEIN"/>
    <property type="match status" value="1"/>
</dbReference>